<evidence type="ECO:0000313" key="11">
    <source>
        <dbReference type="Proteomes" id="UP001275436"/>
    </source>
</evidence>
<feature type="transmembrane region" description="Helical" evidence="9">
    <location>
        <begin position="361"/>
        <end position="383"/>
    </location>
</feature>
<evidence type="ECO:0000256" key="5">
    <source>
        <dbReference type="ARBA" id="ARBA00022847"/>
    </source>
</evidence>
<keyword evidence="4 9" id="KW-0812">Transmembrane</keyword>
<comment type="similarity">
    <text evidence="2">Belongs to the SLC13A/DASS transporter (TC 2.A.47) family. NADC subfamily.</text>
</comment>
<accession>A0ABQ5TD21</accession>
<keyword evidence="6 9" id="KW-1133">Transmembrane helix</keyword>
<evidence type="ECO:0000256" key="3">
    <source>
        <dbReference type="ARBA" id="ARBA00020150"/>
    </source>
</evidence>
<keyword evidence="5" id="KW-0769">Symport</keyword>
<feature type="transmembrane region" description="Helical" evidence="9">
    <location>
        <begin position="330"/>
        <end position="349"/>
    </location>
</feature>
<dbReference type="EMBL" id="BSKO01000001">
    <property type="protein sequence ID" value="GLO64523.1"/>
    <property type="molecule type" value="Genomic_DNA"/>
</dbReference>
<name>A0ABQ5TD21_9BACI</name>
<feature type="transmembrane region" description="Helical" evidence="9">
    <location>
        <begin position="185"/>
        <end position="204"/>
    </location>
</feature>
<feature type="transmembrane region" description="Helical" evidence="9">
    <location>
        <begin position="137"/>
        <end position="164"/>
    </location>
</feature>
<feature type="transmembrane region" description="Helical" evidence="9">
    <location>
        <begin position="281"/>
        <end position="298"/>
    </location>
</feature>
<dbReference type="Proteomes" id="UP001275436">
    <property type="component" value="Unassembled WGS sequence"/>
</dbReference>
<evidence type="ECO:0000256" key="6">
    <source>
        <dbReference type="ARBA" id="ARBA00022989"/>
    </source>
</evidence>
<keyword evidence="5" id="KW-0813">Transport</keyword>
<dbReference type="InterPro" id="IPR001898">
    <property type="entry name" value="SLC13A/DASS"/>
</dbReference>
<feature type="transmembrane region" description="Helical" evidence="9">
    <location>
        <begin position="304"/>
        <end position="323"/>
    </location>
</feature>
<feature type="transmembrane region" description="Helical" evidence="9">
    <location>
        <begin position="418"/>
        <end position="444"/>
    </location>
</feature>
<comment type="subcellular location">
    <subcellularLocation>
        <location evidence="1">Membrane</location>
        <topology evidence="1">Multi-pass membrane protein</topology>
    </subcellularLocation>
</comment>
<dbReference type="PANTHER" id="PTHR10283:SF82">
    <property type="entry name" value="SOLUTE CARRIER FAMILY 13 MEMBER 2"/>
    <property type="match status" value="1"/>
</dbReference>
<evidence type="ECO:0000313" key="10">
    <source>
        <dbReference type="EMBL" id="GLO64523.1"/>
    </source>
</evidence>
<evidence type="ECO:0000256" key="2">
    <source>
        <dbReference type="ARBA" id="ARBA00006772"/>
    </source>
</evidence>
<feature type="transmembrane region" description="Helical" evidence="9">
    <location>
        <begin position="99"/>
        <end position="117"/>
    </location>
</feature>
<feature type="transmembrane region" description="Helical" evidence="9">
    <location>
        <begin position="54"/>
        <end position="87"/>
    </location>
</feature>
<gene>
    <name evidence="10" type="ORF">MACH08_03070</name>
</gene>
<dbReference type="Pfam" id="PF00939">
    <property type="entry name" value="Na_sulph_symp"/>
    <property type="match status" value="1"/>
</dbReference>
<evidence type="ECO:0000256" key="4">
    <source>
        <dbReference type="ARBA" id="ARBA00022692"/>
    </source>
</evidence>
<evidence type="ECO:0000256" key="7">
    <source>
        <dbReference type="ARBA" id="ARBA00023136"/>
    </source>
</evidence>
<comment type="caution">
    <text evidence="10">The sequence shown here is derived from an EMBL/GenBank/DDBJ whole genome shotgun (WGS) entry which is preliminary data.</text>
</comment>
<feature type="transmembrane region" description="Helical" evidence="9">
    <location>
        <begin position="224"/>
        <end position="246"/>
    </location>
</feature>
<evidence type="ECO:0000256" key="8">
    <source>
        <dbReference type="ARBA" id="ARBA00031174"/>
    </source>
</evidence>
<sequence>MIGETRIERRNTRISPITKYFNEMSYRSVFLYSIFIILFVAIAFTRSLDYEAKITLIIFIIAMVLWVVTKLPAGYVALGSLLFIILLKGASPSLLYESFSLEIVWLMIGAFIIGEAVKRSGLADRMMNSILHRSTSYNGLLFYVMIALFPLAIFIPSTSGRAALTLPVVKELGRRIKDEKQKQTLALFVPIIILMTTSATIIGAGSHLIGIELLNQTTGGSISFFNWLIWGLPFALFISFITYLVIKLYFVRQGSNPVSMEVVNDSVDHEKKVMTKKESQTLVIIGILVLLWLTEAVHGYEIGFVTILGAIVLMTPKYGLISWKQGIRAVSWNLIIFVSAATALGINLVETGVVGWVEEHIFQYILKYSGFSHWGILCVILLISITSHLYVTSHTTRAIVFLPGFLMLSTSLDLNSTAVLFLCLIGMNYCVTFPISSKALLVYFEQEDMNFEARDLLKLSMILMPVYFISMLIFYYTYWTWTGLSL</sequence>
<proteinExistence type="inferred from homology"/>
<feature type="transmembrane region" description="Helical" evidence="9">
    <location>
        <begin position="29"/>
        <end position="48"/>
    </location>
</feature>
<keyword evidence="11" id="KW-1185">Reference proteome</keyword>
<dbReference type="PANTHER" id="PTHR10283">
    <property type="entry name" value="SOLUTE CARRIER FAMILY 13 MEMBER"/>
    <property type="match status" value="1"/>
</dbReference>
<keyword evidence="7 9" id="KW-0472">Membrane</keyword>
<protein>
    <recommendedName>
        <fullName evidence="3">Sodium-dependent dicarboxylate transporter SdcS</fullName>
    </recommendedName>
    <alternativeName>
        <fullName evidence="8">Na(+)/dicarboxylate symporter</fullName>
    </alternativeName>
</protein>
<evidence type="ECO:0000256" key="1">
    <source>
        <dbReference type="ARBA" id="ARBA00004141"/>
    </source>
</evidence>
<reference evidence="10 11" key="1">
    <citation type="submission" date="2023-02" db="EMBL/GenBank/DDBJ databases">
        <title>Oceanobacillus kimchii IFOP_LL358 isolated form Alexandrium catenella lab strain.</title>
        <authorList>
            <person name="Gajardo G."/>
            <person name="Ueki S."/>
            <person name="Maruyama F."/>
        </authorList>
    </citation>
    <scope>NUCLEOTIDE SEQUENCE [LARGE SCALE GENOMIC DNA]</scope>
    <source>
        <strain evidence="10 11">IFOP_LL358</strain>
    </source>
</reference>
<feature type="transmembrane region" description="Helical" evidence="9">
    <location>
        <begin position="456"/>
        <end position="478"/>
    </location>
</feature>
<evidence type="ECO:0000256" key="9">
    <source>
        <dbReference type="SAM" id="Phobius"/>
    </source>
</evidence>
<organism evidence="10 11">
    <name type="scientific">Oceanobacillus kimchii</name>
    <dbReference type="NCBI Taxonomy" id="746691"/>
    <lineage>
        <taxon>Bacteria</taxon>
        <taxon>Bacillati</taxon>
        <taxon>Bacillota</taxon>
        <taxon>Bacilli</taxon>
        <taxon>Bacillales</taxon>
        <taxon>Bacillaceae</taxon>
        <taxon>Oceanobacillus</taxon>
    </lineage>
</organism>
<dbReference type="RefSeq" id="WP_317957601.1">
    <property type="nucleotide sequence ID" value="NZ_BSKO01000001.1"/>
</dbReference>